<evidence type="ECO:0000256" key="1">
    <source>
        <dbReference type="SAM" id="MobiDB-lite"/>
    </source>
</evidence>
<gene>
    <name evidence="2" type="ORF">E2C01_055802</name>
</gene>
<proteinExistence type="predicted"/>
<feature type="compositionally biased region" description="Basic and acidic residues" evidence="1">
    <location>
        <begin position="18"/>
        <end position="31"/>
    </location>
</feature>
<dbReference type="EMBL" id="VSRR010018848">
    <property type="protein sequence ID" value="MPC61727.1"/>
    <property type="molecule type" value="Genomic_DNA"/>
</dbReference>
<organism evidence="2 3">
    <name type="scientific">Portunus trituberculatus</name>
    <name type="common">Swimming crab</name>
    <name type="synonym">Neptunus trituberculatus</name>
    <dbReference type="NCBI Taxonomy" id="210409"/>
    <lineage>
        <taxon>Eukaryota</taxon>
        <taxon>Metazoa</taxon>
        <taxon>Ecdysozoa</taxon>
        <taxon>Arthropoda</taxon>
        <taxon>Crustacea</taxon>
        <taxon>Multicrustacea</taxon>
        <taxon>Malacostraca</taxon>
        <taxon>Eumalacostraca</taxon>
        <taxon>Eucarida</taxon>
        <taxon>Decapoda</taxon>
        <taxon>Pleocyemata</taxon>
        <taxon>Brachyura</taxon>
        <taxon>Eubrachyura</taxon>
        <taxon>Portunoidea</taxon>
        <taxon>Portunidae</taxon>
        <taxon>Portuninae</taxon>
        <taxon>Portunus</taxon>
    </lineage>
</organism>
<protein>
    <submittedName>
        <fullName evidence="2">Uncharacterized protein</fullName>
    </submittedName>
</protein>
<accession>A0A5B7GWY8</accession>
<evidence type="ECO:0000313" key="2">
    <source>
        <dbReference type="EMBL" id="MPC61727.1"/>
    </source>
</evidence>
<name>A0A5B7GWY8_PORTR</name>
<comment type="caution">
    <text evidence="2">The sequence shown here is derived from an EMBL/GenBank/DDBJ whole genome shotgun (WGS) entry which is preliminary data.</text>
</comment>
<dbReference type="AlphaFoldDB" id="A0A5B7GWY8"/>
<feature type="region of interest" description="Disordered" evidence="1">
    <location>
        <begin position="1"/>
        <end position="43"/>
    </location>
</feature>
<keyword evidence="3" id="KW-1185">Reference proteome</keyword>
<sequence length="49" mass="5239">MDASPRVFSGNPGGEWGGKARTEQGQDEGKARVRRGQGEGKGVSYLVKF</sequence>
<evidence type="ECO:0000313" key="3">
    <source>
        <dbReference type="Proteomes" id="UP000324222"/>
    </source>
</evidence>
<dbReference type="Proteomes" id="UP000324222">
    <property type="component" value="Unassembled WGS sequence"/>
</dbReference>
<reference evidence="2 3" key="1">
    <citation type="submission" date="2019-05" db="EMBL/GenBank/DDBJ databases">
        <title>Another draft genome of Portunus trituberculatus and its Hox gene families provides insights of decapod evolution.</title>
        <authorList>
            <person name="Jeong J.-H."/>
            <person name="Song I."/>
            <person name="Kim S."/>
            <person name="Choi T."/>
            <person name="Kim D."/>
            <person name="Ryu S."/>
            <person name="Kim W."/>
        </authorList>
    </citation>
    <scope>NUCLEOTIDE SEQUENCE [LARGE SCALE GENOMIC DNA]</scope>
    <source>
        <tissue evidence="2">Muscle</tissue>
    </source>
</reference>